<dbReference type="Proteomes" id="UP000887229">
    <property type="component" value="Unassembled WGS sequence"/>
</dbReference>
<reference evidence="1" key="1">
    <citation type="journal article" date="2021" name="IMA Fungus">
        <title>Genomic characterization of three marine fungi, including Emericellopsis atlantica sp. nov. with signatures of a generalist lifestyle and marine biomass degradation.</title>
        <authorList>
            <person name="Hagestad O.C."/>
            <person name="Hou L."/>
            <person name="Andersen J.H."/>
            <person name="Hansen E.H."/>
            <person name="Altermark B."/>
            <person name="Li C."/>
            <person name="Kuhnert E."/>
            <person name="Cox R.J."/>
            <person name="Crous P.W."/>
            <person name="Spatafora J.W."/>
            <person name="Lail K."/>
            <person name="Amirebrahimi M."/>
            <person name="Lipzen A."/>
            <person name="Pangilinan J."/>
            <person name="Andreopoulos W."/>
            <person name="Hayes R.D."/>
            <person name="Ng V."/>
            <person name="Grigoriev I.V."/>
            <person name="Jackson S.A."/>
            <person name="Sutton T.D.S."/>
            <person name="Dobson A.D.W."/>
            <person name="Rama T."/>
        </authorList>
    </citation>
    <scope>NUCLEOTIDE SEQUENCE</scope>
    <source>
        <strain evidence="1">TS7</strain>
    </source>
</reference>
<sequence>MVRVSCVHNGLVQRYQFAQTKPPLSQHDSVVDKLRKFDCPITGRITCVFLYGGRQICKCVLTVAQRPSISVAGLTGKAENRGRGKDIPGIAFPGRPQALQPWVSLCFSVRMQLCTSRFTWSSDDVLLISRGKSHNGGCPVRSSMTADLWVTLAATLRRLRHTSPQTLQSVFLPLGPVRQYGVLRTPQLEHPRWETLLVGLGANLGASAACPCTTS</sequence>
<dbReference type="AlphaFoldDB" id="A0A9P7ZUW8"/>
<accession>A0A9P7ZUW8</accession>
<organism evidence="1 2">
    <name type="scientific">Emericellopsis atlantica</name>
    <dbReference type="NCBI Taxonomy" id="2614577"/>
    <lineage>
        <taxon>Eukaryota</taxon>
        <taxon>Fungi</taxon>
        <taxon>Dikarya</taxon>
        <taxon>Ascomycota</taxon>
        <taxon>Pezizomycotina</taxon>
        <taxon>Sordariomycetes</taxon>
        <taxon>Hypocreomycetidae</taxon>
        <taxon>Hypocreales</taxon>
        <taxon>Bionectriaceae</taxon>
        <taxon>Emericellopsis</taxon>
    </lineage>
</organism>
<comment type="caution">
    <text evidence="1">The sequence shown here is derived from an EMBL/GenBank/DDBJ whole genome shotgun (WGS) entry which is preliminary data.</text>
</comment>
<evidence type="ECO:0000313" key="1">
    <source>
        <dbReference type="EMBL" id="KAG9258799.1"/>
    </source>
</evidence>
<proteinExistence type="predicted"/>
<dbReference type="EMBL" id="MU251242">
    <property type="protein sequence ID" value="KAG9258799.1"/>
    <property type="molecule type" value="Genomic_DNA"/>
</dbReference>
<dbReference type="RefSeq" id="XP_046122723.1">
    <property type="nucleotide sequence ID" value="XM_046259690.1"/>
</dbReference>
<keyword evidence="2" id="KW-1185">Reference proteome</keyword>
<protein>
    <submittedName>
        <fullName evidence="1">Uncharacterized protein</fullName>
    </submittedName>
</protein>
<gene>
    <name evidence="1" type="ORF">F5Z01DRAFT_4318</name>
</gene>
<dbReference type="GeneID" id="70290593"/>
<evidence type="ECO:0000313" key="2">
    <source>
        <dbReference type="Proteomes" id="UP000887229"/>
    </source>
</evidence>
<name>A0A9P7ZUW8_9HYPO</name>